<dbReference type="GO" id="GO:0017046">
    <property type="term" value="F:peptide hormone binding"/>
    <property type="evidence" value="ECO:0007669"/>
    <property type="project" value="TreeGrafter"/>
</dbReference>
<name>A0AAW1DMA7_9HEMI</name>
<dbReference type="EMBL" id="JAPXFL010000003">
    <property type="protein sequence ID" value="KAK9509460.1"/>
    <property type="molecule type" value="Genomic_DNA"/>
</dbReference>
<evidence type="ECO:0000313" key="1">
    <source>
        <dbReference type="EMBL" id="KAK9509460.1"/>
    </source>
</evidence>
<proteinExistence type="predicted"/>
<dbReference type="PANTHER" id="PTHR44755:SF8">
    <property type="entry name" value="RECEPTOR LIGAND BINDING REGION DOMAIN-CONTAINING PROTEIN"/>
    <property type="match status" value="1"/>
</dbReference>
<comment type="caution">
    <text evidence="1">The sequence shown here is derived from an EMBL/GenBank/DDBJ whole genome shotgun (WGS) entry which is preliminary data.</text>
</comment>
<dbReference type="SUPFAM" id="SSF53822">
    <property type="entry name" value="Periplasmic binding protein-like I"/>
    <property type="match status" value="1"/>
</dbReference>
<dbReference type="AlphaFoldDB" id="A0AAW1DMA7"/>
<dbReference type="GO" id="GO:0038023">
    <property type="term" value="F:signaling receptor activity"/>
    <property type="evidence" value="ECO:0007669"/>
    <property type="project" value="TreeGrafter"/>
</dbReference>
<keyword evidence="2" id="KW-1185">Reference proteome</keyword>
<dbReference type="PANTHER" id="PTHR44755">
    <property type="entry name" value="NATRIURETIC PEPTIDE RECEPTOR 3-RELATED"/>
    <property type="match status" value="1"/>
</dbReference>
<protein>
    <submittedName>
        <fullName evidence="1">Uncharacterized protein</fullName>
    </submittedName>
</protein>
<dbReference type="GO" id="GO:0007165">
    <property type="term" value="P:signal transduction"/>
    <property type="evidence" value="ECO:0007669"/>
    <property type="project" value="TreeGrafter"/>
</dbReference>
<gene>
    <name evidence="1" type="ORF">O3M35_006772</name>
</gene>
<organism evidence="1 2">
    <name type="scientific">Rhynocoris fuscipes</name>
    <dbReference type="NCBI Taxonomy" id="488301"/>
    <lineage>
        <taxon>Eukaryota</taxon>
        <taxon>Metazoa</taxon>
        <taxon>Ecdysozoa</taxon>
        <taxon>Arthropoda</taxon>
        <taxon>Hexapoda</taxon>
        <taxon>Insecta</taxon>
        <taxon>Pterygota</taxon>
        <taxon>Neoptera</taxon>
        <taxon>Paraneoptera</taxon>
        <taxon>Hemiptera</taxon>
        <taxon>Heteroptera</taxon>
        <taxon>Panheteroptera</taxon>
        <taxon>Cimicomorpha</taxon>
        <taxon>Reduviidae</taxon>
        <taxon>Harpactorinae</taxon>
        <taxon>Harpactorini</taxon>
        <taxon>Rhynocoris</taxon>
    </lineage>
</organism>
<dbReference type="InterPro" id="IPR052612">
    <property type="entry name" value="ANP_Clearance_Receptor"/>
</dbReference>
<evidence type="ECO:0000313" key="2">
    <source>
        <dbReference type="Proteomes" id="UP001461498"/>
    </source>
</evidence>
<sequence>MFDWRWVLVIIMSTLPDRTVPLQEIRAAVILPQDSKYVISLPRVMPVLDLASSSVKHLLSDHYFNFIPSDDHCDADYALKNAVMVKMCPDKREKLDVMFGPTCEYGVGLICDLIVKVESNVKIIQFNPFRNYLIIISKQQLKGYPFPLDYLVTGTFSVAGLVYLKKNLIYIVALPQTVIPYSCEEKRP</sequence>
<dbReference type="InterPro" id="IPR028082">
    <property type="entry name" value="Peripla_BP_I"/>
</dbReference>
<accession>A0AAW1DMA7</accession>
<reference evidence="1 2" key="1">
    <citation type="submission" date="2022-12" db="EMBL/GenBank/DDBJ databases">
        <title>Chromosome-level genome assembly of true bugs.</title>
        <authorList>
            <person name="Ma L."/>
            <person name="Li H."/>
        </authorList>
    </citation>
    <scope>NUCLEOTIDE SEQUENCE [LARGE SCALE GENOMIC DNA]</scope>
    <source>
        <strain evidence="1">Lab_2022b</strain>
    </source>
</reference>
<dbReference type="Gene3D" id="3.40.50.2300">
    <property type="match status" value="1"/>
</dbReference>
<dbReference type="Proteomes" id="UP001461498">
    <property type="component" value="Unassembled WGS sequence"/>
</dbReference>